<name>A0A177SA24_PSEPU</name>
<dbReference type="Gene3D" id="3.40.50.10540">
    <property type="entry name" value="Crotonobetainyl-coa:carnitine coa-transferase, domain 1"/>
    <property type="match status" value="1"/>
</dbReference>
<dbReference type="EMBL" id="LUCV01000049">
    <property type="protein sequence ID" value="OAI84797.1"/>
    <property type="molecule type" value="Genomic_DNA"/>
</dbReference>
<dbReference type="AlphaFoldDB" id="A0A177SA24"/>
<dbReference type="Pfam" id="PF02515">
    <property type="entry name" value="CoA_transf_3"/>
    <property type="match status" value="1"/>
</dbReference>
<dbReference type="InterPro" id="IPR052985">
    <property type="entry name" value="CoA-trans_III_biosynth/detox"/>
</dbReference>
<proteinExistence type="predicted"/>
<accession>A0A177SA24</accession>
<dbReference type="SUPFAM" id="SSF89796">
    <property type="entry name" value="CoA-transferase family III (CaiB/BaiF)"/>
    <property type="match status" value="2"/>
</dbReference>
<gene>
    <name evidence="1" type="ORF">AYO28_02630</name>
</gene>
<dbReference type="PANTHER" id="PTHR48229:SF1">
    <property type="entry name" value="ALPHA METHYLACYL-COA RACEMASE-RELATED"/>
    <property type="match status" value="1"/>
</dbReference>
<keyword evidence="1" id="KW-0808">Transferase</keyword>
<dbReference type="PANTHER" id="PTHR48229">
    <property type="entry name" value="CAIB/BAIF FAMILY ENZYME (AFU_ORTHOLOGUE AFUA_1G05360)-RELATED"/>
    <property type="match status" value="1"/>
</dbReference>
<reference evidence="1 2" key="1">
    <citation type="submission" date="2016-03" db="EMBL/GenBank/DDBJ databases">
        <title>Draft Genome Assembly of Pseudomonas putida strain CBF10-2.</title>
        <authorList>
            <person name="Iyer R.S."/>
            <person name="Damania A."/>
        </authorList>
    </citation>
    <scope>NUCLEOTIDE SEQUENCE [LARGE SCALE GENOMIC DNA]</scope>
    <source>
        <strain evidence="1 2">CBF10-2</strain>
    </source>
</reference>
<comment type="caution">
    <text evidence="1">The sequence shown here is derived from an EMBL/GenBank/DDBJ whole genome shotgun (WGS) entry which is preliminary data.</text>
</comment>
<organism evidence="1 2">
    <name type="scientific">Pseudomonas putida</name>
    <name type="common">Arthrobacter siderocapsulatus</name>
    <dbReference type="NCBI Taxonomy" id="303"/>
    <lineage>
        <taxon>Bacteria</taxon>
        <taxon>Pseudomonadati</taxon>
        <taxon>Pseudomonadota</taxon>
        <taxon>Gammaproteobacteria</taxon>
        <taxon>Pseudomonadales</taxon>
        <taxon>Pseudomonadaceae</taxon>
        <taxon>Pseudomonas</taxon>
    </lineage>
</organism>
<evidence type="ECO:0000313" key="2">
    <source>
        <dbReference type="Proteomes" id="UP000077752"/>
    </source>
</evidence>
<dbReference type="InterPro" id="IPR003673">
    <property type="entry name" value="CoA-Trfase_fam_III"/>
</dbReference>
<dbReference type="Proteomes" id="UP000077752">
    <property type="component" value="Unassembled WGS sequence"/>
</dbReference>
<evidence type="ECO:0000313" key="1">
    <source>
        <dbReference type="EMBL" id="OAI84797.1"/>
    </source>
</evidence>
<dbReference type="RefSeq" id="WP_064304584.1">
    <property type="nucleotide sequence ID" value="NZ_LUCV01000049.1"/>
</dbReference>
<sequence length="452" mass="49350">MLNMLGAIAHDLDLPRPQDGAVRFSTPGSLPSAFAVTEMAGVSVAAAGLAVAALIEQQAGECRQVQVDRRLAAMWFESSLRPQGWELPPKWDAIAGDYQTRDGWIRLHTNAAHHRLIAEAVLGPATDRQAMARRVLAWSAQELEQAIVESGGCAAQMLGWQQWSDHPQGRAVNAEPLIRRQRLDADGSRNWSGNTERPLAGVRVLDLTRILAGPIATRLLAGFGAEVLRIDPPDWNEPAVVAEVTLGKRCARLDLRNFDDRKIFERLLAQADILVHGYRADALERLGYGDEQRRLLNPALVDVSLNAYGWSGPWQLRRGFDSLVQMSTGIAHAGMRWQQASRPVPLPVQALDHATGYLMAAAAVRGLAQRLATGQGAMARLSLARTAKWLVEQGTMPDDLPLAAETTADLGLWREHTPWGPAQRLQAPLQVVGAALHWERGASELGSAEACW</sequence>
<dbReference type="InterPro" id="IPR023606">
    <property type="entry name" value="CoA-Trfase_III_dom_1_sf"/>
</dbReference>
<dbReference type="GO" id="GO:0016740">
    <property type="term" value="F:transferase activity"/>
    <property type="evidence" value="ECO:0007669"/>
    <property type="project" value="UniProtKB-KW"/>
</dbReference>
<protein>
    <submittedName>
        <fullName evidence="1">Acyl-CoA transferase</fullName>
    </submittedName>
</protein>